<dbReference type="GO" id="GO:0005576">
    <property type="term" value="C:extracellular region"/>
    <property type="evidence" value="ECO:0007669"/>
    <property type="project" value="TreeGrafter"/>
</dbReference>
<dbReference type="AlphaFoldDB" id="A0AA39GCN3"/>
<feature type="chain" id="PRO_5041227109" evidence="1">
    <location>
        <begin position="19"/>
        <end position="207"/>
    </location>
</feature>
<organism evidence="2 3">
    <name type="scientific">Sarocladium strictum</name>
    <name type="common">Black bundle disease fungus</name>
    <name type="synonym">Acremonium strictum</name>
    <dbReference type="NCBI Taxonomy" id="5046"/>
    <lineage>
        <taxon>Eukaryota</taxon>
        <taxon>Fungi</taxon>
        <taxon>Dikarya</taxon>
        <taxon>Ascomycota</taxon>
        <taxon>Pezizomycotina</taxon>
        <taxon>Sordariomycetes</taxon>
        <taxon>Hypocreomycetidae</taxon>
        <taxon>Hypocreales</taxon>
        <taxon>Sarocladiaceae</taxon>
        <taxon>Sarocladium</taxon>
    </lineage>
</organism>
<dbReference type="PANTHER" id="PTHR38123">
    <property type="entry name" value="CELL WALL SERINE-THREONINE-RICH GALACTOMANNOPROTEIN MP1 (AFU_ORTHOLOGUE AFUA_4G03240)"/>
    <property type="match status" value="1"/>
</dbReference>
<dbReference type="Proteomes" id="UP001175261">
    <property type="component" value="Unassembled WGS sequence"/>
</dbReference>
<gene>
    <name evidence="2" type="ORF">NLU13_7348</name>
</gene>
<sequence length="207" mass="22398">MNLRFVLAVAWSAIPVSGDTYHFATTSLEAIKALTDNLTQAIQDWDGSDLATALSNIHEPAEGLVEYMSNATKTLLGNDKMFSLNQAFRIASPTQRLAYSANASVANLNRRLPEFKRAQVNAIVVNDLKSLLNATQDFSDSLISHVPSDLYPVAVNLRALNVNSLQQGIDCFGGTDSACSAAVVDPDRTYELAVRYDAMKEDGSPIA</sequence>
<evidence type="ECO:0000256" key="1">
    <source>
        <dbReference type="SAM" id="SignalP"/>
    </source>
</evidence>
<dbReference type="EMBL" id="JAPDFR010000007">
    <property type="protein sequence ID" value="KAK0384870.1"/>
    <property type="molecule type" value="Genomic_DNA"/>
</dbReference>
<comment type="caution">
    <text evidence="2">The sequence shown here is derived from an EMBL/GenBank/DDBJ whole genome shotgun (WGS) entry which is preliminary data.</text>
</comment>
<dbReference type="Gene3D" id="1.20.1280.140">
    <property type="match status" value="1"/>
</dbReference>
<reference evidence="2" key="1">
    <citation type="submission" date="2022-10" db="EMBL/GenBank/DDBJ databases">
        <title>Determination and structural analysis of whole genome sequence of Sarocladium strictum F4-1.</title>
        <authorList>
            <person name="Hu L."/>
            <person name="Jiang Y."/>
        </authorList>
    </citation>
    <scope>NUCLEOTIDE SEQUENCE</scope>
    <source>
        <strain evidence="2">F4-1</strain>
    </source>
</reference>
<feature type="signal peptide" evidence="1">
    <location>
        <begin position="1"/>
        <end position="18"/>
    </location>
</feature>
<evidence type="ECO:0000313" key="2">
    <source>
        <dbReference type="EMBL" id="KAK0384870.1"/>
    </source>
</evidence>
<dbReference type="InterPro" id="IPR021054">
    <property type="entry name" value="Cell_wall_mannoprotein_1"/>
</dbReference>
<keyword evidence="1" id="KW-0732">Signal</keyword>
<protein>
    <submittedName>
        <fullName evidence="2">Uncharacterized protein</fullName>
    </submittedName>
</protein>
<proteinExistence type="predicted"/>
<accession>A0AA39GCN3</accession>
<dbReference type="PANTHER" id="PTHR38123:SF6">
    <property type="entry name" value="CELL WALL SERINE-THREONINE-RICH GALACTOMANNOPROTEIN MP1 (AFU_ORTHOLOGUE AFUA_4G03240)"/>
    <property type="match status" value="1"/>
</dbReference>
<name>A0AA39GCN3_SARSR</name>
<keyword evidence="3" id="KW-1185">Reference proteome</keyword>
<evidence type="ECO:0000313" key="3">
    <source>
        <dbReference type="Proteomes" id="UP001175261"/>
    </source>
</evidence>
<dbReference type="Pfam" id="PF12296">
    <property type="entry name" value="HsbA"/>
    <property type="match status" value="1"/>
</dbReference>